<dbReference type="Proteomes" id="UP000827092">
    <property type="component" value="Unassembled WGS sequence"/>
</dbReference>
<name>A0AAV6TRY8_9ARAC</name>
<gene>
    <name evidence="2" type="ORF">JTE90_008572</name>
</gene>
<accession>A0AAV6TRY8</accession>
<dbReference type="AlphaFoldDB" id="A0AAV6TRY8"/>
<dbReference type="EMBL" id="JAFNEN010001144">
    <property type="protein sequence ID" value="KAG8174777.1"/>
    <property type="molecule type" value="Genomic_DNA"/>
</dbReference>
<sequence>MSEEMSSDTYCRYVATGVLCSYENVSRDPPGTRSPSGRVGHPPQSRLSSENEASFIRYWPPQSTFLF</sequence>
<comment type="caution">
    <text evidence="2">The sequence shown here is derived from an EMBL/GenBank/DDBJ whole genome shotgun (WGS) entry which is preliminary data.</text>
</comment>
<proteinExistence type="predicted"/>
<evidence type="ECO:0000313" key="3">
    <source>
        <dbReference type="Proteomes" id="UP000827092"/>
    </source>
</evidence>
<keyword evidence="3" id="KW-1185">Reference proteome</keyword>
<feature type="region of interest" description="Disordered" evidence="1">
    <location>
        <begin position="24"/>
        <end position="53"/>
    </location>
</feature>
<evidence type="ECO:0000256" key="1">
    <source>
        <dbReference type="SAM" id="MobiDB-lite"/>
    </source>
</evidence>
<evidence type="ECO:0000313" key="2">
    <source>
        <dbReference type="EMBL" id="KAG8174777.1"/>
    </source>
</evidence>
<reference evidence="2 3" key="1">
    <citation type="journal article" date="2022" name="Nat. Ecol. Evol.">
        <title>A masculinizing supergene underlies an exaggerated male reproductive morph in a spider.</title>
        <authorList>
            <person name="Hendrickx F."/>
            <person name="De Corte Z."/>
            <person name="Sonet G."/>
            <person name="Van Belleghem S.M."/>
            <person name="Kostlbacher S."/>
            <person name="Vangestel C."/>
        </authorList>
    </citation>
    <scope>NUCLEOTIDE SEQUENCE [LARGE SCALE GENOMIC DNA]</scope>
    <source>
        <strain evidence="2">W744_W776</strain>
    </source>
</reference>
<organism evidence="2 3">
    <name type="scientific">Oedothorax gibbosus</name>
    <dbReference type="NCBI Taxonomy" id="931172"/>
    <lineage>
        <taxon>Eukaryota</taxon>
        <taxon>Metazoa</taxon>
        <taxon>Ecdysozoa</taxon>
        <taxon>Arthropoda</taxon>
        <taxon>Chelicerata</taxon>
        <taxon>Arachnida</taxon>
        <taxon>Araneae</taxon>
        <taxon>Araneomorphae</taxon>
        <taxon>Entelegynae</taxon>
        <taxon>Araneoidea</taxon>
        <taxon>Linyphiidae</taxon>
        <taxon>Erigoninae</taxon>
        <taxon>Oedothorax</taxon>
    </lineage>
</organism>
<protein>
    <submittedName>
        <fullName evidence="2">Uncharacterized protein</fullName>
    </submittedName>
</protein>